<evidence type="ECO:0000313" key="4">
    <source>
        <dbReference type="EMBL" id="RDI41165.1"/>
    </source>
</evidence>
<protein>
    <submittedName>
        <fullName evidence="4">Competence protein ComGF</fullName>
    </submittedName>
</protein>
<evidence type="ECO:0000313" key="5">
    <source>
        <dbReference type="Proteomes" id="UP000255326"/>
    </source>
</evidence>
<keyword evidence="3" id="KW-0812">Transmembrane</keyword>
<dbReference type="Proteomes" id="UP000255326">
    <property type="component" value="Unassembled WGS sequence"/>
</dbReference>
<dbReference type="GO" id="GO:0030420">
    <property type="term" value="P:establishment of competence for transformation"/>
    <property type="evidence" value="ECO:0007669"/>
    <property type="project" value="UniProtKB-KW"/>
</dbReference>
<organism evidence="4 5">
    <name type="scientific">Falsibacillus pallidus</name>
    <dbReference type="NCBI Taxonomy" id="493781"/>
    <lineage>
        <taxon>Bacteria</taxon>
        <taxon>Bacillati</taxon>
        <taxon>Bacillota</taxon>
        <taxon>Bacilli</taxon>
        <taxon>Bacillales</taxon>
        <taxon>Bacillaceae</taxon>
        <taxon>Falsibacillus</taxon>
    </lineage>
</organism>
<dbReference type="EMBL" id="QQAY01000009">
    <property type="protein sequence ID" value="RDI41165.1"/>
    <property type="molecule type" value="Genomic_DNA"/>
</dbReference>
<dbReference type="Pfam" id="PF15980">
    <property type="entry name" value="ComGF"/>
    <property type="match status" value="1"/>
</dbReference>
<keyword evidence="2" id="KW-0178">Competence</keyword>
<keyword evidence="3" id="KW-1133">Transmembrane helix</keyword>
<comment type="caution">
    <text evidence="4">The sequence shown here is derived from an EMBL/GenBank/DDBJ whole genome shotgun (WGS) entry which is preliminary data.</text>
</comment>
<dbReference type="InterPro" id="IPR016977">
    <property type="entry name" value="ComGF"/>
</dbReference>
<accession>A0A370GBJ6</accession>
<proteinExistence type="predicted"/>
<comment type="subcellular location">
    <subcellularLocation>
        <location evidence="1">Cell surface</location>
    </subcellularLocation>
</comment>
<reference evidence="4 5" key="1">
    <citation type="submission" date="2018-07" db="EMBL/GenBank/DDBJ databases">
        <title>Genomic Encyclopedia of Type Strains, Phase IV (KMG-IV): sequencing the most valuable type-strain genomes for metagenomic binning, comparative biology and taxonomic classification.</title>
        <authorList>
            <person name="Goeker M."/>
        </authorList>
    </citation>
    <scope>NUCLEOTIDE SEQUENCE [LARGE SCALE GENOMIC DNA]</scope>
    <source>
        <strain evidence="4 5">DSM 25281</strain>
    </source>
</reference>
<evidence type="ECO:0000256" key="1">
    <source>
        <dbReference type="ARBA" id="ARBA00004241"/>
    </source>
</evidence>
<keyword evidence="3" id="KW-0472">Membrane</keyword>
<evidence type="ECO:0000256" key="3">
    <source>
        <dbReference type="SAM" id="Phobius"/>
    </source>
</evidence>
<name>A0A370GBJ6_9BACI</name>
<dbReference type="RefSeq" id="WP_114746278.1">
    <property type="nucleotide sequence ID" value="NZ_QQAY01000009.1"/>
</dbReference>
<gene>
    <name evidence="4" type="ORF">DFR59_1099</name>
</gene>
<dbReference type="OrthoDB" id="2361316at2"/>
<dbReference type="Pfam" id="PF07963">
    <property type="entry name" value="N_methyl"/>
    <property type="match status" value="1"/>
</dbReference>
<dbReference type="GO" id="GO:0009986">
    <property type="term" value="C:cell surface"/>
    <property type="evidence" value="ECO:0007669"/>
    <property type="project" value="UniProtKB-SubCell"/>
</dbReference>
<dbReference type="NCBIfam" id="NF041002">
    <property type="entry name" value="pilin_ComGF"/>
    <property type="match status" value="1"/>
</dbReference>
<feature type="transmembrane region" description="Helical" evidence="3">
    <location>
        <begin position="12"/>
        <end position="32"/>
    </location>
</feature>
<sequence>MNEKGFTLVESLMVLLVFTIICSFLPLIFSAYHSFRSFDPGIDYEWELFMIQLRNEVHQSESVSESEGRIILQTSQGEVLYEKYQNVIRRRVNQLGHEIVLQDIQSSELKLDLNQVVISIQFTDGERRSGSIALKSFAEGGSINE</sequence>
<dbReference type="InterPro" id="IPR012902">
    <property type="entry name" value="N_methyl_site"/>
</dbReference>
<keyword evidence="5" id="KW-1185">Reference proteome</keyword>
<evidence type="ECO:0000256" key="2">
    <source>
        <dbReference type="ARBA" id="ARBA00023287"/>
    </source>
</evidence>
<dbReference type="NCBIfam" id="TIGR02532">
    <property type="entry name" value="IV_pilin_GFxxxE"/>
    <property type="match status" value="1"/>
</dbReference>
<dbReference type="AlphaFoldDB" id="A0A370GBJ6"/>